<accession>A0A9D4A984</accession>
<dbReference type="Proteomes" id="UP000828251">
    <property type="component" value="Unassembled WGS sequence"/>
</dbReference>
<protein>
    <recommendedName>
        <fullName evidence="3">Reverse transcriptase domain-containing protein</fullName>
    </recommendedName>
</protein>
<name>A0A9D4A984_9ROSI</name>
<organism evidence="1 2">
    <name type="scientific">Gossypium stocksii</name>
    <dbReference type="NCBI Taxonomy" id="47602"/>
    <lineage>
        <taxon>Eukaryota</taxon>
        <taxon>Viridiplantae</taxon>
        <taxon>Streptophyta</taxon>
        <taxon>Embryophyta</taxon>
        <taxon>Tracheophyta</taxon>
        <taxon>Spermatophyta</taxon>
        <taxon>Magnoliopsida</taxon>
        <taxon>eudicotyledons</taxon>
        <taxon>Gunneridae</taxon>
        <taxon>Pentapetalae</taxon>
        <taxon>rosids</taxon>
        <taxon>malvids</taxon>
        <taxon>Malvales</taxon>
        <taxon>Malvaceae</taxon>
        <taxon>Malvoideae</taxon>
        <taxon>Gossypium</taxon>
    </lineage>
</organism>
<gene>
    <name evidence="1" type="ORF">J1N35_013887</name>
</gene>
<dbReference type="AlphaFoldDB" id="A0A9D4A984"/>
<dbReference type="EMBL" id="JAIQCV010000005">
    <property type="protein sequence ID" value="KAH1096966.1"/>
    <property type="molecule type" value="Genomic_DNA"/>
</dbReference>
<proteinExistence type="predicted"/>
<keyword evidence="2" id="KW-1185">Reference proteome</keyword>
<dbReference type="OrthoDB" id="1938246at2759"/>
<reference evidence="1 2" key="1">
    <citation type="journal article" date="2021" name="Plant Biotechnol. J.">
        <title>Multi-omics assisted identification of the key and species-specific regulatory components of drought-tolerant mechanisms in Gossypium stocksii.</title>
        <authorList>
            <person name="Yu D."/>
            <person name="Ke L."/>
            <person name="Zhang D."/>
            <person name="Wu Y."/>
            <person name="Sun Y."/>
            <person name="Mei J."/>
            <person name="Sun J."/>
            <person name="Sun Y."/>
        </authorList>
    </citation>
    <scope>NUCLEOTIDE SEQUENCE [LARGE SCALE GENOMIC DNA]</scope>
    <source>
        <strain evidence="2">cv. E1</strain>
        <tissue evidence="1">Leaf</tissue>
    </source>
</reference>
<sequence length="198" mass="22641">MSHLLFVDDCILFGEATARGARLFSTILREYRSCSAKVLKSKYYPQSTCLEVRLGNIPSFTWKSICASKKLLQDGLCWRVGNGKDVSIWNDCWVPEINVIKRQDRTNGEELELVSNLIDSLCKKWKSELVINTFLGETTQKILKIPLAKTDQADSQVWKGEQSGEYFVHNAYKLLQESTMDPSSKLLQADSKKFYMKL</sequence>
<comment type="caution">
    <text evidence="1">The sequence shown here is derived from an EMBL/GenBank/DDBJ whole genome shotgun (WGS) entry which is preliminary data.</text>
</comment>
<evidence type="ECO:0000313" key="1">
    <source>
        <dbReference type="EMBL" id="KAH1096966.1"/>
    </source>
</evidence>
<evidence type="ECO:0008006" key="3">
    <source>
        <dbReference type="Google" id="ProtNLM"/>
    </source>
</evidence>
<evidence type="ECO:0000313" key="2">
    <source>
        <dbReference type="Proteomes" id="UP000828251"/>
    </source>
</evidence>